<evidence type="ECO:0000313" key="2">
    <source>
        <dbReference type="EMBL" id="JAD52982.1"/>
    </source>
</evidence>
<dbReference type="AlphaFoldDB" id="A0A0A9B0X0"/>
<dbReference type="EMBL" id="GBRH01244913">
    <property type="protein sequence ID" value="JAD52982.1"/>
    <property type="molecule type" value="Transcribed_RNA"/>
</dbReference>
<proteinExistence type="predicted"/>
<reference evidence="2" key="2">
    <citation type="journal article" date="2015" name="Data Brief">
        <title>Shoot transcriptome of the giant reed, Arundo donax.</title>
        <authorList>
            <person name="Barrero R.A."/>
            <person name="Guerrero F.D."/>
            <person name="Moolhuijzen P."/>
            <person name="Goolsby J.A."/>
            <person name="Tidwell J."/>
            <person name="Bellgard S.E."/>
            <person name="Bellgard M.I."/>
        </authorList>
    </citation>
    <scope>NUCLEOTIDE SEQUENCE</scope>
    <source>
        <tissue evidence="2">Shoot tissue taken approximately 20 cm above the soil surface</tissue>
    </source>
</reference>
<reference evidence="2" key="1">
    <citation type="submission" date="2014-09" db="EMBL/GenBank/DDBJ databases">
        <authorList>
            <person name="Magalhaes I.L.F."/>
            <person name="Oliveira U."/>
            <person name="Santos F.R."/>
            <person name="Vidigal T.H.D.A."/>
            <person name="Brescovit A.D."/>
            <person name="Santos A.J."/>
        </authorList>
    </citation>
    <scope>NUCLEOTIDE SEQUENCE</scope>
    <source>
        <tissue evidence="2">Shoot tissue taken approximately 20 cm above the soil surface</tissue>
    </source>
</reference>
<name>A0A0A9B0X0_ARUDO</name>
<keyword evidence="1" id="KW-0732">Signal</keyword>
<sequence>MLFCLSCLILPLTDICCLCLNHGVEQFTRIVFHGQYNSS</sequence>
<evidence type="ECO:0000256" key="1">
    <source>
        <dbReference type="SAM" id="SignalP"/>
    </source>
</evidence>
<feature type="signal peptide" evidence="1">
    <location>
        <begin position="1"/>
        <end position="19"/>
    </location>
</feature>
<accession>A0A0A9B0X0</accession>
<feature type="chain" id="PRO_5002044042" evidence="1">
    <location>
        <begin position="20"/>
        <end position="39"/>
    </location>
</feature>
<protein>
    <submittedName>
        <fullName evidence="2">Uncharacterized protein</fullName>
    </submittedName>
</protein>
<organism evidence="2">
    <name type="scientific">Arundo donax</name>
    <name type="common">Giant reed</name>
    <name type="synonym">Donax arundinaceus</name>
    <dbReference type="NCBI Taxonomy" id="35708"/>
    <lineage>
        <taxon>Eukaryota</taxon>
        <taxon>Viridiplantae</taxon>
        <taxon>Streptophyta</taxon>
        <taxon>Embryophyta</taxon>
        <taxon>Tracheophyta</taxon>
        <taxon>Spermatophyta</taxon>
        <taxon>Magnoliopsida</taxon>
        <taxon>Liliopsida</taxon>
        <taxon>Poales</taxon>
        <taxon>Poaceae</taxon>
        <taxon>PACMAD clade</taxon>
        <taxon>Arundinoideae</taxon>
        <taxon>Arundineae</taxon>
        <taxon>Arundo</taxon>
    </lineage>
</organism>